<protein>
    <recommendedName>
        <fullName evidence="4">BZIP domain-containing protein</fullName>
    </recommendedName>
</protein>
<feature type="compositionally biased region" description="Basic residues" evidence="1">
    <location>
        <begin position="1"/>
        <end position="10"/>
    </location>
</feature>
<dbReference type="RefSeq" id="XP_043130420.1">
    <property type="nucleotide sequence ID" value="XM_043274485.1"/>
</dbReference>
<dbReference type="CDD" id="cd14688">
    <property type="entry name" value="bZIP_YAP"/>
    <property type="match status" value="1"/>
</dbReference>
<comment type="caution">
    <text evidence="2">The sequence shown here is derived from an EMBL/GenBank/DDBJ whole genome shotgun (WGS) entry which is preliminary data.</text>
</comment>
<dbReference type="OrthoDB" id="4505928at2759"/>
<dbReference type="AlphaFoldDB" id="A0A9P3C3R4"/>
<dbReference type="Proteomes" id="UP000710440">
    <property type="component" value="Unassembled WGS sequence"/>
</dbReference>
<dbReference type="PANTHER" id="PTHR42070:SF1">
    <property type="entry name" value="FILAMENT ASSOCIATED PROTEIN, PUTATIVE (AFU_ORTHOLOGUE AFUA_8G06630)-RELATED"/>
    <property type="match status" value="1"/>
</dbReference>
<organism evidence="2 3">
    <name type="scientific">Aspergillus viridinutans</name>
    <dbReference type="NCBI Taxonomy" id="75553"/>
    <lineage>
        <taxon>Eukaryota</taxon>
        <taxon>Fungi</taxon>
        <taxon>Dikarya</taxon>
        <taxon>Ascomycota</taxon>
        <taxon>Pezizomycotina</taxon>
        <taxon>Eurotiomycetes</taxon>
        <taxon>Eurotiomycetidae</taxon>
        <taxon>Eurotiales</taxon>
        <taxon>Aspergillaceae</taxon>
        <taxon>Aspergillus</taxon>
        <taxon>Aspergillus subgen. Fumigati</taxon>
    </lineage>
</organism>
<feature type="region of interest" description="Disordered" evidence="1">
    <location>
        <begin position="1"/>
        <end position="31"/>
    </location>
</feature>
<accession>A0A9P3C3R4</accession>
<evidence type="ECO:0000256" key="1">
    <source>
        <dbReference type="SAM" id="MobiDB-lite"/>
    </source>
</evidence>
<dbReference type="PANTHER" id="PTHR42070">
    <property type="entry name" value="FILAMENT ASSOCIATED PROTEIN, PUTATIVE (AFU_ORTHOLOGUE AFUA_8G06630)-RELATED"/>
    <property type="match status" value="1"/>
</dbReference>
<name>A0A9P3C3R4_ASPVI</name>
<proteinExistence type="predicted"/>
<gene>
    <name evidence="2" type="ORF">Aspvir_002892</name>
</gene>
<sequence length="273" mass="30422">MPGVKRKTKAKTQPDGDLKRVRDNQRKCRQRRRDYVAELESKIASYAEAAAEADMRRQAMEETLRGENEALRTLLASSSFSHDVLERDTTETQQEVILDEIQTSLSFAATVPTTLELHADSMALQLPNVTPSFAFPTTIREVAETGLAAPSTRDFTPSQSTDLSTCLDFPVPTLHEPTVLDRDSQTHVLELLPPTNQSTTGVDITIRLPDPILQDTTLCAVAIQIVRHCNKKDLGMAELDIKLRPGYRNARSPLEGCRVTNWVLLMVLAEIIQ</sequence>
<evidence type="ECO:0000313" key="2">
    <source>
        <dbReference type="EMBL" id="GIK07234.1"/>
    </source>
</evidence>
<reference evidence="2 3" key="1">
    <citation type="submission" date="2021-02" db="EMBL/GenBank/DDBJ databases">
        <title>Pan-genome distribution and transcriptional activeness of fungal secondary metabolism genes in Aspergillus section Fumigati.</title>
        <authorList>
            <person name="Takahashi H."/>
            <person name="Umemura M."/>
            <person name="Ninomiya A."/>
            <person name="Kusuya Y."/>
            <person name="Urayama S."/>
            <person name="Shimizu M."/>
            <person name="Watanabe A."/>
            <person name="Kamei K."/>
            <person name="Yaguchi T."/>
            <person name="Hagiwara D."/>
        </authorList>
    </citation>
    <scope>NUCLEOTIDE SEQUENCE [LARGE SCALE GENOMIC DNA]</scope>
    <source>
        <strain evidence="2 3">IFM 47045</strain>
    </source>
</reference>
<feature type="compositionally biased region" description="Basic and acidic residues" evidence="1">
    <location>
        <begin position="12"/>
        <end position="26"/>
    </location>
</feature>
<dbReference type="EMBL" id="BOPL01000013">
    <property type="protein sequence ID" value="GIK07234.1"/>
    <property type="molecule type" value="Genomic_DNA"/>
</dbReference>
<dbReference type="GeneID" id="66930874"/>
<keyword evidence="3" id="KW-1185">Reference proteome</keyword>
<evidence type="ECO:0008006" key="4">
    <source>
        <dbReference type="Google" id="ProtNLM"/>
    </source>
</evidence>
<evidence type="ECO:0000313" key="3">
    <source>
        <dbReference type="Proteomes" id="UP000710440"/>
    </source>
</evidence>
<dbReference type="Gene3D" id="1.20.5.170">
    <property type="match status" value="1"/>
</dbReference>